<name>A0ABU3X0Z5_9EURY</name>
<evidence type="ECO:0000313" key="2">
    <source>
        <dbReference type="Proteomes" id="UP001281203"/>
    </source>
</evidence>
<reference evidence="1 2" key="1">
    <citation type="submission" date="2019-10" db="EMBL/GenBank/DDBJ databases">
        <title>Isolation and characterization of Methanoculleus sp. Wushi-C6 from a hot spring well.</title>
        <authorList>
            <person name="Chen S.-C."/>
            <person name="Lan Z.-H."/>
            <person name="You Y.-T."/>
            <person name="Lai M.-C."/>
        </authorList>
    </citation>
    <scope>NUCLEOTIDE SEQUENCE [LARGE SCALE GENOMIC DNA]</scope>
    <source>
        <strain evidence="1 2">Wushi-C6</strain>
    </source>
</reference>
<gene>
    <name evidence="1" type="ORF">F8E02_06825</name>
</gene>
<dbReference type="Proteomes" id="UP001281203">
    <property type="component" value="Unassembled WGS sequence"/>
</dbReference>
<organism evidence="1 2">
    <name type="scientific">Methanoculleus caldifontis</name>
    <dbReference type="NCBI Taxonomy" id="2651577"/>
    <lineage>
        <taxon>Archaea</taxon>
        <taxon>Methanobacteriati</taxon>
        <taxon>Methanobacteriota</taxon>
        <taxon>Stenosarchaea group</taxon>
        <taxon>Methanomicrobia</taxon>
        <taxon>Methanomicrobiales</taxon>
        <taxon>Methanomicrobiaceae</taxon>
        <taxon>Methanoculleus</taxon>
    </lineage>
</organism>
<evidence type="ECO:0000313" key="1">
    <source>
        <dbReference type="EMBL" id="MDV2481723.1"/>
    </source>
</evidence>
<accession>A0ABU3X0Z5</accession>
<dbReference type="EMBL" id="WBKO01000001">
    <property type="protein sequence ID" value="MDV2481723.1"/>
    <property type="molecule type" value="Genomic_DNA"/>
</dbReference>
<comment type="caution">
    <text evidence="1">The sequence shown here is derived from an EMBL/GenBank/DDBJ whole genome shotgun (WGS) entry which is preliminary data.</text>
</comment>
<keyword evidence="2" id="KW-1185">Reference proteome</keyword>
<protein>
    <submittedName>
        <fullName evidence="1">Uncharacterized protein</fullName>
    </submittedName>
</protein>
<sequence>MTGTPFSGPDLLSMPHDRRFRDIQARSFATFFLLSPLRAVKDRRPLLVRDIRAGVCNRHRYVTVTCTSYPPDLTALLDTLAETSSGDTP</sequence>
<proteinExistence type="predicted"/>